<reference evidence="1 2" key="1">
    <citation type="submission" date="2020-04" db="EMBL/GenBank/DDBJ databases">
        <title>Novosphingobium sp. TW-4 isolated from soil.</title>
        <authorList>
            <person name="Dahal R.H."/>
            <person name="Chaudhary D.K."/>
        </authorList>
    </citation>
    <scope>NUCLEOTIDE SEQUENCE [LARGE SCALE GENOMIC DNA]</scope>
    <source>
        <strain evidence="1 2">TW-4</strain>
    </source>
</reference>
<keyword evidence="2" id="KW-1185">Reference proteome</keyword>
<organism evidence="1 2">
    <name type="scientific">Novosphingobium olei</name>
    <dbReference type="NCBI Taxonomy" id="2728851"/>
    <lineage>
        <taxon>Bacteria</taxon>
        <taxon>Pseudomonadati</taxon>
        <taxon>Pseudomonadota</taxon>
        <taxon>Alphaproteobacteria</taxon>
        <taxon>Sphingomonadales</taxon>
        <taxon>Sphingomonadaceae</taxon>
        <taxon>Novosphingobium</taxon>
    </lineage>
</organism>
<dbReference type="AlphaFoldDB" id="A0A7Y0BM50"/>
<protein>
    <submittedName>
        <fullName evidence="1">Uncharacterized protein</fullName>
    </submittedName>
</protein>
<name>A0A7Y0BM50_9SPHN</name>
<gene>
    <name evidence="1" type="ORF">HHL27_04070</name>
</gene>
<dbReference type="EMBL" id="JABBGM010000002">
    <property type="protein sequence ID" value="NML92849.1"/>
    <property type="molecule type" value="Genomic_DNA"/>
</dbReference>
<evidence type="ECO:0000313" key="2">
    <source>
        <dbReference type="Proteomes" id="UP000583556"/>
    </source>
</evidence>
<accession>A0A7Y0BM50</accession>
<evidence type="ECO:0000313" key="1">
    <source>
        <dbReference type="EMBL" id="NML92849.1"/>
    </source>
</evidence>
<proteinExistence type="predicted"/>
<dbReference type="Proteomes" id="UP000583556">
    <property type="component" value="Unassembled WGS sequence"/>
</dbReference>
<comment type="caution">
    <text evidence="1">The sequence shown here is derived from an EMBL/GenBank/DDBJ whole genome shotgun (WGS) entry which is preliminary data.</text>
</comment>
<dbReference type="RefSeq" id="WP_169492135.1">
    <property type="nucleotide sequence ID" value="NZ_JABBGM010000002.1"/>
</dbReference>
<sequence>MVWTYRVVHHGHYVALHTAEVGTDGAVKRIGERPIDFAFDVEDGVNCLIQELVRACLEAMDAAVIYHQLDGEAEAMPSGGTSGDDISARTKKAVARLIINLHGQPH</sequence>